<dbReference type="EMBL" id="KE525317">
    <property type="protein sequence ID" value="KFB46353.1"/>
    <property type="molecule type" value="Genomic_DNA"/>
</dbReference>
<dbReference type="EMBL" id="ATLV01021342">
    <property type="status" value="NOT_ANNOTATED_CDS"/>
    <property type="molecule type" value="Genomic_DNA"/>
</dbReference>
<feature type="compositionally biased region" description="Acidic residues" evidence="1">
    <location>
        <begin position="236"/>
        <end position="247"/>
    </location>
</feature>
<feature type="compositionally biased region" description="Basic residues" evidence="1">
    <location>
        <begin position="180"/>
        <end position="201"/>
    </location>
</feature>
<evidence type="ECO:0000256" key="1">
    <source>
        <dbReference type="SAM" id="MobiDB-lite"/>
    </source>
</evidence>
<evidence type="ECO:0000313" key="4">
    <source>
        <dbReference type="Proteomes" id="UP000030765"/>
    </source>
</evidence>
<name>A0A084W809_ANOSI</name>
<reference evidence="2 4" key="1">
    <citation type="journal article" date="2014" name="BMC Genomics">
        <title>Genome sequence of Anopheles sinensis provides insight into genetics basis of mosquito competence for malaria parasites.</title>
        <authorList>
            <person name="Zhou D."/>
            <person name="Zhang D."/>
            <person name="Ding G."/>
            <person name="Shi L."/>
            <person name="Hou Q."/>
            <person name="Ye Y."/>
            <person name="Xu Y."/>
            <person name="Zhou H."/>
            <person name="Xiong C."/>
            <person name="Li S."/>
            <person name="Yu J."/>
            <person name="Hong S."/>
            <person name="Yu X."/>
            <person name="Zou P."/>
            <person name="Chen C."/>
            <person name="Chang X."/>
            <person name="Wang W."/>
            <person name="Lv Y."/>
            <person name="Sun Y."/>
            <person name="Ma L."/>
            <person name="Shen B."/>
            <person name="Zhu C."/>
        </authorList>
    </citation>
    <scope>NUCLEOTIDE SEQUENCE [LARGE SCALE GENOMIC DNA]</scope>
</reference>
<proteinExistence type="predicted"/>
<protein>
    <submittedName>
        <fullName evidence="2 3">Neurabin-1-like protein</fullName>
    </submittedName>
</protein>
<evidence type="ECO:0000313" key="2">
    <source>
        <dbReference type="EMBL" id="KFB46353.1"/>
    </source>
</evidence>
<organism evidence="2">
    <name type="scientific">Anopheles sinensis</name>
    <name type="common">Mosquito</name>
    <dbReference type="NCBI Taxonomy" id="74873"/>
    <lineage>
        <taxon>Eukaryota</taxon>
        <taxon>Metazoa</taxon>
        <taxon>Ecdysozoa</taxon>
        <taxon>Arthropoda</taxon>
        <taxon>Hexapoda</taxon>
        <taxon>Insecta</taxon>
        <taxon>Pterygota</taxon>
        <taxon>Neoptera</taxon>
        <taxon>Endopterygota</taxon>
        <taxon>Diptera</taxon>
        <taxon>Nematocera</taxon>
        <taxon>Culicoidea</taxon>
        <taxon>Culicidae</taxon>
        <taxon>Anophelinae</taxon>
        <taxon>Anopheles</taxon>
    </lineage>
</organism>
<feature type="compositionally biased region" description="Polar residues" evidence="1">
    <location>
        <begin position="301"/>
        <end position="319"/>
    </location>
</feature>
<accession>A0A084W809</accession>
<dbReference type="OrthoDB" id="10530889at2759"/>
<evidence type="ECO:0000313" key="3">
    <source>
        <dbReference type="EnsemblMetazoa" id="ASIC014340-PA"/>
    </source>
</evidence>
<gene>
    <name evidence="2" type="ORF">ZHAS_00014340</name>
</gene>
<sequence length="333" mass="37127">MVEKQSLYLEQEQAASRTLDEFLQLADKYKRDGDSPHIQLEIPQKVVKLYTDCLAYILELQTFLKQTLGGKETNTLTPLDEIINHAILDESYEESIVDNLPEPPRPMTAVPERLLNLEQSSTAASWGRLDTTESIAGEPENCASSPFPSATAEAVRTDDQSGQATFKAYPARRGNIGMHKFPKKTGKTQGRKKRASQKSKPKSPLPSLVKRICYNRASRSNKKTCDSTNVAKDEEDEAIAVDSDDSWQPDPKKSARFNVSRQPMKRTKRSPQLQNAARPSGMVCVSSTTTTTTMKQGRRVSVTNVEKSTFVPQQPPENTSQDESDYSLAELLQ</sequence>
<reference evidence="3" key="2">
    <citation type="submission" date="2020-05" db="UniProtKB">
        <authorList>
            <consortium name="EnsemblMetazoa"/>
        </authorList>
    </citation>
    <scope>IDENTIFICATION</scope>
</reference>
<dbReference type="AlphaFoldDB" id="A0A084W809"/>
<dbReference type="Proteomes" id="UP000030765">
    <property type="component" value="Unassembled WGS sequence"/>
</dbReference>
<dbReference type="EnsemblMetazoa" id="ASIC014340-RA">
    <property type="protein sequence ID" value="ASIC014340-PA"/>
    <property type="gene ID" value="ASIC014340"/>
</dbReference>
<feature type="region of interest" description="Disordered" evidence="1">
    <location>
        <begin position="236"/>
        <end position="333"/>
    </location>
</feature>
<keyword evidence="4" id="KW-1185">Reference proteome</keyword>
<dbReference type="VEuPathDB" id="VectorBase:ASIC014340"/>
<feature type="region of interest" description="Disordered" evidence="1">
    <location>
        <begin position="168"/>
        <end position="213"/>
    </location>
</feature>